<dbReference type="SUPFAM" id="SSF56784">
    <property type="entry name" value="HAD-like"/>
    <property type="match status" value="1"/>
</dbReference>
<dbReference type="InterPro" id="IPR036163">
    <property type="entry name" value="HMA_dom_sf"/>
</dbReference>
<comment type="similarity">
    <text evidence="2 20">Belongs to the cation transport ATPase (P-type) (TC 3.A.3) family. Type IB subfamily.</text>
</comment>
<evidence type="ECO:0000256" key="6">
    <source>
        <dbReference type="ARBA" id="ARBA00022692"/>
    </source>
</evidence>
<dbReference type="FunFam" id="2.70.150.10:FF:000002">
    <property type="entry name" value="Copper-transporting ATPase 1, putative"/>
    <property type="match status" value="1"/>
</dbReference>
<dbReference type="CDD" id="cd00371">
    <property type="entry name" value="HMA"/>
    <property type="match status" value="2"/>
</dbReference>
<evidence type="ECO:0000256" key="14">
    <source>
        <dbReference type="ARBA" id="ARBA00022989"/>
    </source>
</evidence>
<evidence type="ECO:0000256" key="9">
    <source>
        <dbReference type="ARBA" id="ARBA00022741"/>
    </source>
</evidence>
<dbReference type="InterPro" id="IPR006122">
    <property type="entry name" value="HMA_Cu_ion-bd"/>
</dbReference>
<feature type="domain" description="HMA" evidence="21">
    <location>
        <begin position="2"/>
        <end position="68"/>
    </location>
</feature>
<organism evidence="22 23">
    <name type="scientific">Spirochaeta isovalerica</name>
    <dbReference type="NCBI Taxonomy" id="150"/>
    <lineage>
        <taxon>Bacteria</taxon>
        <taxon>Pseudomonadati</taxon>
        <taxon>Spirochaetota</taxon>
        <taxon>Spirochaetia</taxon>
        <taxon>Spirochaetales</taxon>
        <taxon>Spirochaetaceae</taxon>
        <taxon>Spirochaeta</taxon>
    </lineage>
</organism>
<dbReference type="NCBIfam" id="TIGR00003">
    <property type="entry name" value="copper ion binding protein"/>
    <property type="match status" value="2"/>
</dbReference>
<feature type="transmembrane region" description="Helical" evidence="20">
    <location>
        <begin position="154"/>
        <end position="176"/>
    </location>
</feature>
<dbReference type="PRINTS" id="PR00942">
    <property type="entry name" value="CUATPASEI"/>
</dbReference>
<dbReference type="SFLD" id="SFLDF00027">
    <property type="entry name" value="p-type_atpase"/>
    <property type="match status" value="1"/>
</dbReference>
<name>A0A841R3J2_9SPIO</name>
<dbReference type="InterPro" id="IPR006121">
    <property type="entry name" value="HMA_dom"/>
</dbReference>
<dbReference type="GO" id="GO:0005507">
    <property type="term" value="F:copper ion binding"/>
    <property type="evidence" value="ECO:0007669"/>
    <property type="project" value="InterPro"/>
</dbReference>
<keyword evidence="23" id="KW-1185">Reference proteome</keyword>
<keyword evidence="3" id="KW-0813">Transport</keyword>
<evidence type="ECO:0000256" key="10">
    <source>
        <dbReference type="ARBA" id="ARBA00022796"/>
    </source>
</evidence>
<feature type="transmembrane region" description="Helical" evidence="20">
    <location>
        <begin position="704"/>
        <end position="724"/>
    </location>
</feature>
<evidence type="ECO:0000256" key="11">
    <source>
        <dbReference type="ARBA" id="ARBA00022840"/>
    </source>
</evidence>
<evidence type="ECO:0000256" key="13">
    <source>
        <dbReference type="ARBA" id="ARBA00022967"/>
    </source>
</evidence>
<gene>
    <name evidence="22" type="ORF">HNR50_001292</name>
</gene>
<keyword evidence="6 20" id="KW-0812">Transmembrane</keyword>
<comment type="catalytic activity">
    <reaction evidence="19">
        <text>Cu(+)(in) + ATP + H2O = Cu(+)(out) + ADP + phosphate + H(+)</text>
        <dbReference type="Rhea" id="RHEA:25792"/>
        <dbReference type="ChEBI" id="CHEBI:15377"/>
        <dbReference type="ChEBI" id="CHEBI:15378"/>
        <dbReference type="ChEBI" id="CHEBI:30616"/>
        <dbReference type="ChEBI" id="CHEBI:43474"/>
        <dbReference type="ChEBI" id="CHEBI:49552"/>
        <dbReference type="ChEBI" id="CHEBI:456216"/>
        <dbReference type="EC" id="7.2.2.8"/>
    </reaction>
</comment>
<keyword evidence="4 20" id="KW-1003">Cell membrane</keyword>
<feature type="transmembrane region" description="Helical" evidence="20">
    <location>
        <begin position="340"/>
        <end position="362"/>
    </location>
</feature>
<keyword evidence="15" id="KW-0186">Copper</keyword>
<evidence type="ECO:0000256" key="5">
    <source>
        <dbReference type="ARBA" id="ARBA00022553"/>
    </source>
</evidence>
<dbReference type="SUPFAM" id="SSF81653">
    <property type="entry name" value="Calcium ATPase, transduction domain A"/>
    <property type="match status" value="1"/>
</dbReference>
<evidence type="ECO:0000256" key="18">
    <source>
        <dbReference type="ARBA" id="ARBA00047424"/>
    </source>
</evidence>
<keyword evidence="8" id="KW-0677">Repeat</keyword>
<dbReference type="SFLD" id="SFLDS00003">
    <property type="entry name" value="Haloacid_Dehalogenase"/>
    <property type="match status" value="1"/>
</dbReference>
<dbReference type="InterPro" id="IPR023299">
    <property type="entry name" value="ATPase_P-typ_cyto_dom_N"/>
</dbReference>
<dbReference type="Pfam" id="PF00122">
    <property type="entry name" value="E1-E2_ATPase"/>
    <property type="match status" value="1"/>
</dbReference>
<evidence type="ECO:0000256" key="20">
    <source>
        <dbReference type="RuleBase" id="RU362081"/>
    </source>
</evidence>
<dbReference type="EMBL" id="JACHGJ010000002">
    <property type="protein sequence ID" value="MBB6479634.1"/>
    <property type="molecule type" value="Genomic_DNA"/>
</dbReference>
<dbReference type="Pfam" id="PF00403">
    <property type="entry name" value="HMA"/>
    <property type="match status" value="2"/>
</dbReference>
<dbReference type="GO" id="GO:0005524">
    <property type="term" value="F:ATP binding"/>
    <property type="evidence" value="ECO:0007669"/>
    <property type="project" value="UniProtKB-UniRule"/>
</dbReference>
<dbReference type="GO" id="GO:0140581">
    <property type="term" value="F:P-type monovalent copper transporter activity"/>
    <property type="evidence" value="ECO:0007669"/>
    <property type="project" value="UniProtKB-EC"/>
</dbReference>
<dbReference type="PANTHER" id="PTHR43520">
    <property type="entry name" value="ATP7, ISOFORM B"/>
    <property type="match status" value="1"/>
</dbReference>
<evidence type="ECO:0000256" key="16">
    <source>
        <dbReference type="ARBA" id="ARBA00023065"/>
    </source>
</evidence>
<dbReference type="RefSeq" id="WP_184745047.1">
    <property type="nucleotide sequence ID" value="NZ_JACHGJ010000002.1"/>
</dbReference>
<comment type="caution">
    <text evidence="22">The sequence shown here is derived from an EMBL/GenBank/DDBJ whole genome shotgun (WGS) entry which is preliminary data.</text>
</comment>
<dbReference type="AlphaFoldDB" id="A0A841R3J2"/>
<proteinExistence type="inferred from homology"/>
<dbReference type="GO" id="GO:0055070">
    <property type="term" value="P:copper ion homeostasis"/>
    <property type="evidence" value="ECO:0007669"/>
    <property type="project" value="TreeGrafter"/>
</dbReference>
<dbReference type="InterPro" id="IPR044492">
    <property type="entry name" value="P_typ_ATPase_HD_dom"/>
</dbReference>
<dbReference type="PROSITE" id="PS00154">
    <property type="entry name" value="ATPASE_E1_E2"/>
    <property type="match status" value="1"/>
</dbReference>
<keyword evidence="14 20" id="KW-1133">Transmembrane helix</keyword>
<accession>A0A841R3J2</accession>
<dbReference type="InterPro" id="IPR018303">
    <property type="entry name" value="ATPase_P-typ_P_site"/>
</dbReference>
<dbReference type="GO" id="GO:0016887">
    <property type="term" value="F:ATP hydrolysis activity"/>
    <property type="evidence" value="ECO:0007669"/>
    <property type="project" value="InterPro"/>
</dbReference>
<evidence type="ECO:0000256" key="15">
    <source>
        <dbReference type="ARBA" id="ARBA00023008"/>
    </source>
</evidence>
<keyword evidence="9 20" id="KW-0547">Nucleotide-binding</keyword>
<evidence type="ECO:0000313" key="23">
    <source>
        <dbReference type="Proteomes" id="UP000587760"/>
    </source>
</evidence>
<dbReference type="InterPro" id="IPR017969">
    <property type="entry name" value="Heavy-metal-associated_CS"/>
</dbReference>
<dbReference type="Gene3D" id="3.40.50.1000">
    <property type="entry name" value="HAD superfamily/HAD-like"/>
    <property type="match status" value="1"/>
</dbReference>
<dbReference type="Gene3D" id="3.30.70.100">
    <property type="match status" value="2"/>
</dbReference>
<evidence type="ECO:0000256" key="17">
    <source>
        <dbReference type="ARBA" id="ARBA00023136"/>
    </source>
</evidence>
<dbReference type="InterPro" id="IPR036412">
    <property type="entry name" value="HAD-like_sf"/>
</dbReference>
<keyword evidence="7 20" id="KW-0479">Metal-binding</keyword>
<evidence type="ECO:0000256" key="7">
    <source>
        <dbReference type="ARBA" id="ARBA00022723"/>
    </source>
</evidence>
<dbReference type="InterPro" id="IPR023298">
    <property type="entry name" value="ATPase_P-typ_TM_dom_sf"/>
</dbReference>
<dbReference type="InterPro" id="IPR008250">
    <property type="entry name" value="ATPase_P-typ_transduc_dom_A_sf"/>
</dbReference>
<dbReference type="FunFam" id="3.40.50.1000:FF:000144">
    <property type="entry name" value="copper-transporting ATPase 1 isoform X2"/>
    <property type="match status" value="1"/>
</dbReference>
<keyword evidence="17 20" id="KW-0472">Membrane</keyword>
<dbReference type="CDD" id="cd02094">
    <property type="entry name" value="P-type_ATPase_Cu-like"/>
    <property type="match status" value="1"/>
</dbReference>
<evidence type="ECO:0000259" key="21">
    <source>
        <dbReference type="PROSITE" id="PS50846"/>
    </source>
</evidence>
<keyword evidence="13" id="KW-1278">Translocase</keyword>
<keyword evidence="5" id="KW-0597">Phosphoprotein</keyword>
<evidence type="ECO:0000256" key="4">
    <source>
        <dbReference type="ARBA" id="ARBA00022475"/>
    </source>
</evidence>
<dbReference type="GO" id="GO:0043682">
    <property type="term" value="F:P-type divalent copper transporter activity"/>
    <property type="evidence" value="ECO:0007669"/>
    <property type="project" value="UniProtKB-EC"/>
</dbReference>
<dbReference type="Proteomes" id="UP000587760">
    <property type="component" value="Unassembled WGS sequence"/>
</dbReference>
<dbReference type="NCBIfam" id="TIGR01525">
    <property type="entry name" value="ATPase-IB_hvy"/>
    <property type="match status" value="1"/>
</dbReference>
<keyword evidence="12" id="KW-0460">Magnesium</keyword>
<feature type="transmembrane region" description="Helical" evidence="20">
    <location>
        <begin position="368"/>
        <end position="388"/>
    </location>
</feature>
<feature type="transmembrane region" description="Helical" evidence="20">
    <location>
        <begin position="188"/>
        <end position="206"/>
    </location>
</feature>
<dbReference type="InterPro" id="IPR059000">
    <property type="entry name" value="ATPase_P-type_domA"/>
</dbReference>
<dbReference type="Gene3D" id="2.70.150.10">
    <property type="entry name" value="Calcium-transporting ATPase, cytoplasmic transduction domain A"/>
    <property type="match status" value="1"/>
</dbReference>
<dbReference type="NCBIfam" id="TIGR01511">
    <property type="entry name" value="ATPase-IB1_Cu"/>
    <property type="match status" value="1"/>
</dbReference>
<evidence type="ECO:0000256" key="8">
    <source>
        <dbReference type="ARBA" id="ARBA00022737"/>
    </source>
</evidence>
<keyword evidence="11 20" id="KW-0067">ATP-binding</keyword>
<feature type="transmembrane region" description="Helical" evidence="20">
    <location>
        <begin position="681"/>
        <end position="698"/>
    </location>
</feature>
<reference evidence="22 23" key="1">
    <citation type="submission" date="2020-08" db="EMBL/GenBank/DDBJ databases">
        <title>Genomic Encyclopedia of Type Strains, Phase IV (KMG-IV): sequencing the most valuable type-strain genomes for metagenomic binning, comparative biology and taxonomic classification.</title>
        <authorList>
            <person name="Goeker M."/>
        </authorList>
    </citation>
    <scope>NUCLEOTIDE SEQUENCE [LARGE SCALE GENOMIC DNA]</scope>
    <source>
        <strain evidence="22 23">DSM 2461</strain>
    </source>
</reference>
<dbReference type="Gene3D" id="3.40.1110.10">
    <property type="entry name" value="Calcium-transporting ATPase, cytoplasmic domain N"/>
    <property type="match status" value="1"/>
</dbReference>
<comment type="catalytic activity">
    <reaction evidence="18">
        <text>Cu(2+)(in) + ATP + H2O = Cu(2+)(out) + ADP + phosphate + H(+)</text>
        <dbReference type="Rhea" id="RHEA:10376"/>
        <dbReference type="ChEBI" id="CHEBI:15377"/>
        <dbReference type="ChEBI" id="CHEBI:15378"/>
        <dbReference type="ChEBI" id="CHEBI:29036"/>
        <dbReference type="ChEBI" id="CHEBI:30616"/>
        <dbReference type="ChEBI" id="CHEBI:43474"/>
        <dbReference type="ChEBI" id="CHEBI:456216"/>
        <dbReference type="EC" id="7.2.2.9"/>
    </reaction>
</comment>
<dbReference type="PRINTS" id="PR00943">
    <property type="entry name" value="CUATPASE"/>
</dbReference>
<dbReference type="SFLD" id="SFLDG00002">
    <property type="entry name" value="C1.7:_P-type_atpase_like"/>
    <property type="match status" value="1"/>
</dbReference>
<dbReference type="InterPro" id="IPR023214">
    <property type="entry name" value="HAD_sf"/>
</dbReference>
<sequence length="811" mass="85802">MEIIQLNIQGMTCAACVSHVEKGIRKNDGIDMAAVNLATEKATVSYDPEKTSVEEIRQSIISAGYGATVPREDDGDEEKKEKDRQIKKLGVHTLISSLLSAPLLLGMVTMFIHIPGLMFLHNPLFQLVLATPVQFWIGWRFYKGAWKSLAAGSPGMDVLVAMGTSSAYFFSVFNGFFAQSLGVETSGLYFEASAIIITLVLLGKYLESRAKGKTSEAIKKLMGLQPKTAFVNRGGSVVEVPIADVVPDDIVHIRPGDRIPVDGTILSGNTAVDESTITGESLPVEKQAGDKVVSGTINSYGSIQFRAERVGKDSVLSRIIAVVEEAQGSKAPIQKLADKVAAVFVPVVLLIALVTFLLWWLAAGSLTSAFVSSVAVLVIACPCALGLATPTAIMVGTGVGAQRGILIKNGEILQQAGKLSAVVLDKTGTVTRGRPEMKGIHSLNGGDEDHYLTIAASLEKHSEHPLAKAVVKSAEEKGLAIPDSVDFTAVPGKGVKAVLDGQTYFIGTGTYLSENEIEQSGLSALKGEMESKGHSVVILADSKEALALISIADTIKEHSREGVDQLRSLGLQVFMMTGDNRRTAEAIAAEAGIDHVLAEVLPEGKAAEIKKLQNDGHIVAMAGDGVNDAPALATAHLGIAMGEGSDIAMESSDITLMRGDLREIAAAIQLSKKTMGKIKQNLFWAFFYNAIGIPFSALGLLNPVIAGAAMAFSSVSVVSNSLSLRNFKVAKTEKENIPYKENNMDVTIKVNGMSCNHCKMAVEKAAGAVEGVSSVLVNLEAGELTVSLGGDKETLVESVKSAVKEAGYEPQ</sequence>
<dbReference type="Pfam" id="PF00702">
    <property type="entry name" value="Hydrolase"/>
    <property type="match status" value="1"/>
</dbReference>
<evidence type="ECO:0000256" key="3">
    <source>
        <dbReference type="ARBA" id="ARBA00022448"/>
    </source>
</evidence>
<feature type="transmembrane region" description="Helical" evidence="20">
    <location>
        <begin position="89"/>
        <end position="112"/>
    </location>
</feature>
<dbReference type="InterPro" id="IPR027256">
    <property type="entry name" value="P-typ_ATPase_IB"/>
</dbReference>
<dbReference type="GO" id="GO:0005886">
    <property type="term" value="C:plasma membrane"/>
    <property type="evidence" value="ECO:0007669"/>
    <property type="project" value="UniProtKB-SubCell"/>
</dbReference>
<dbReference type="SUPFAM" id="SSF81665">
    <property type="entry name" value="Calcium ATPase, transmembrane domain M"/>
    <property type="match status" value="1"/>
</dbReference>
<dbReference type="PROSITE" id="PS50846">
    <property type="entry name" value="HMA_2"/>
    <property type="match status" value="2"/>
</dbReference>
<protein>
    <submittedName>
        <fullName evidence="22">Cu+-exporting ATPase</fullName>
    </submittedName>
</protein>
<keyword evidence="10" id="KW-0187">Copper transport</keyword>
<evidence type="ECO:0000256" key="2">
    <source>
        <dbReference type="ARBA" id="ARBA00006024"/>
    </source>
</evidence>
<evidence type="ECO:0000313" key="22">
    <source>
        <dbReference type="EMBL" id="MBB6479634.1"/>
    </source>
</evidence>
<keyword evidence="16" id="KW-0406">Ion transport</keyword>
<dbReference type="NCBIfam" id="TIGR01494">
    <property type="entry name" value="ATPase_P-type"/>
    <property type="match status" value="1"/>
</dbReference>
<evidence type="ECO:0000256" key="1">
    <source>
        <dbReference type="ARBA" id="ARBA00004651"/>
    </source>
</evidence>
<evidence type="ECO:0000256" key="19">
    <source>
        <dbReference type="ARBA" id="ARBA00049289"/>
    </source>
</evidence>
<dbReference type="InterPro" id="IPR001757">
    <property type="entry name" value="P_typ_ATPase"/>
</dbReference>
<dbReference type="PROSITE" id="PS01047">
    <property type="entry name" value="HMA_1"/>
    <property type="match status" value="1"/>
</dbReference>
<feature type="domain" description="HMA" evidence="21">
    <location>
        <begin position="744"/>
        <end position="811"/>
    </location>
</feature>
<evidence type="ECO:0000256" key="12">
    <source>
        <dbReference type="ARBA" id="ARBA00022842"/>
    </source>
</evidence>
<feature type="transmembrane region" description="Helical" evidence="20">
    <location>
        <begin position="124"/>
        <end position="142"/>
    </location>
</feature>
<dbReference type="SUPFAM" id="SSF55008">
    <property type="entry name" value="HMA, heavy metal-associated domain"/>
    <property type="match status" value="2"/>
</dbReference>
<comment type="subcellular location">
    <subcellularLocation>
        <location evidence="1">Cell membrane</location>
        <topology evidence="1">Multi-pass membrane protein</topology>
    </subcellularLocation>
</comment>
<dbReference type="FunFam" id="3.30.70.100:FF:000005">
    <property type="entry name" value="Copper-exporting P-type ATPase A"/>
    <property type="match status" value="1"/>
</dbReference>
<dbReference type="PRINTS" id="PR00119">
    <property type="entry name" value="CATATPASE"/>
</dbReference>
<dbReference type="PANTHER" id="PTHR43520:SF8">
    <property type="entry name" value="P-TYPE CU(+) TRANSPORTER"/>
    <property type="match status" value="1"/>
</dbReference>